<evidence type="ECO:0000313" key="4">
    <source>
        <dbReference type="EMBL" id="MCF8715133.1"/>
    </source>
</evidence>
<feature type="domain" description="tRNA/rRNA methyltransferase SpoU type" evidence="3">
    <location>
        <begin position="19"/>
        <end position="161"/>
    </location>
</feature>
<keyword evidence="1 4" id="KW-0489">Methyltransferase</keyword>
<dbReference type="Proteomes" id="UP000829517">
    <property type="component" value="Unassembled WGS sequence"/>
</dbReference>
<dbReference type="Pfam" id="PF00588">
    <property type="entry name" value="SpoU_methylase"/>
    <property type="match status" value="1"/>
</dbReference>
<dbReference type="GO" id="GO:0032259">
    <property type="term" value="P:methylation"/>
    <property type="evidence" value="ECO:0007669"/>
    <property type="project" value="UniProtKB-KW"/>
</dbReference>
<evidence type="ECO:0000256" key="2">
    <source>
        <dbReference type="ARBA" id="ARBA00022679"/>
    </source>
</evidence>
<evidence type="ECO:0000259" key="3">
    <source>
        <dbReference type="Pfam" id="PF00588"/>
    </source>
</evidence>
<protein>
    <submittedName>
        <fullName evidence="4">TrmH family RNA methyltransferase</fullName>
    </submittedName>
</protein>
<dbReference type="CDD" id="cd18082">
    <property type="entry name" value="SpoU-like_family"/>
    <property type="match status" value="1"/>
</dbReference>
<dbReference type="PANTHER" id="PTHR46429:SF1">
    <property type="entry name" value="23S RRNA (GUANOSINE-2'-O-)-METHYLTRANSFERASE RLMB"/>
    <property type="match status" value="1"/>
</dbReference>
<evidence type="ECO:0000313" key="5">
    <source>
        <dbReference type="Proteomes" id="UP000829517"/>
    </source>
</evidence>
<reference evidence="4 5" key="1">
    <citation type="submission" date="2021-01" db="EMBL/GenBank/DDBJ databases">
        <title>Genome sequencing of Joostella atrarenae M1-2 (= KCTC 23194).</title>
        <authorList>
            <person name="Zakaria M.R."/>
            <person name="Lam M.Q."/>
            <person name="Chong C.S."/>
        </authorList>
    </citation>
    <scope>NUCLEOTIDE SEQUENCE [LARGE SCALE GENOMIC DNA]</scope>
    <source>
        <strain evidence="4 5">M1-2</strain>
    </source>
</reference>
<name>A0ABS9J3X7_9FLAO</name>
<sequence>MVEQLNHDNNTFKERSFPVTIICDHVTSASNIGSIFRLADAFGVEKIIFIGVEPVFSRRVEKTARATHKFIPYEYIENEEEYIAHLKEENYTIIALEITNNSKAIENLKIPLQNKTALLIGNENYGVSEKLLSIADHVHHIEMFGKNSSMNLAQATAISLYEITNRYRMVFIWAFYLILLN</sequence>
<dbReference type="GO" id="GO:0008168">
    <property type="term" value="F:methyltransferase activity"/>
    <property type="evidence" value="ECO:0007669"/>
    <property type="project" value="UniProtKB-KW"/>
</dbReference>
<accession>A0ABS9J3X7</accession>
<dbReference type="InterPro" id="IPR029026">
    <property type="entry name" value="tRNA_m1G_MTases_N"/>
</dbReference>
<dbReference type="RefSeq" id="WP_236959099.1">
    <property type="nucleotide sequence ID" value="NZ_JAETXX010000005.1"/>
</dbReference>
<organism evidence="4 5">
    <name type="scientific">Joostella atrarenae</name>
    <dbReference type="NCBI Taxonomy" id="679257"/>
    <lineage>
        <taxon>Bacteria</taxon>
        <taxon>Pseudomonadati</taxon>
        <taxon>Bacteroidota</taxon>
        <taxon>Flavobacteriia</taxon>
        <taxon>Flavobacteriales</taxon>
        <taxon>Flavobacteriaceae</taxon>
        <taxon>Joostella</taxon>
    </lineage>
</organism>
<dbReference type="EMBL" id="JAETXX010000005">
    <property type="protein sequence ID" value="MCF8715133.1"/>
    <property type="molecule type" value="Genomic_DNA"/>
</dbReference>
<keyword evidence="2" id="KW-0808">Transferase</keyword>
<dbReference type="SUPFAM" id="SSF75217">
    <property type="entry name" value="alpha/beta knot"/>
    <property type="match status" value="1"/>
</dbReference>
<dbReference type="InterPro" id="IPR001537">
    <property type="entry name" value="SpoU_MeTrfase"/>
</dbReference>
<comment type="caution">
    <text evidence="4">The sequence shown here is derived from an EMBL/GenBank/DDBJ whole genome shotgun (WGS) entry which is preliminary data.</text>
</comment>
<dbReference type="InterPro" id="IPR029028">
    <property type="entry name" value="Alpha/beta_knot_MTases"/>
</dbReference>
<dbReference type="InterPro" id="IPR004441">
    <property type="entry name" value="rRNA_MeTrfase_TrmH"/>
</dbReference>
<dbReference type="PANTHER" id="PTHR46429">
    <property type="entry name" value="23S RRNA (GUANOSINE-2'-O-)-METHYLTRANSFERASE RLMB"/>
    <property type="match status" value="1"/>
</dbReference>
<proteinExistence type="predicted"/>
<evidence type="ECO:0000256" key="1">
    <source>
        <dbReference type="ARBA" id="ARBA00022603"/>
    </source>
</evidence>
<gene>
    <name evidence="4" type="ORF">JM658_09880</name>
</gene>
<dbReference type="Gene3D" id="3.40.1280.10">
    <property type="match status" value="1"/>
</dbReference>
<keyword evidence="5" id="KW-1185">Reference proteome</keyword>